<dbReference type="RefSeq" id="WP_151137497.1">
    <property type="nucleotide sequence ID" value="NZ_VZUS01000001.1"/>
</dbReference>
<comment type="caution">
    <text evidence="1">The sequence shown here is derived from an EMBL/GenBank/DDBJ whole genome shotgun (WGS) entry which is preliminary data.</text>
</comment>
<dbReference type="EMBL" id="VZUS01000001">
    <property type="protein sequence ID" value="KAB1188173.1"/>
    <property type="molecule type" value="Genomic_DNA"/>
</dbReference>
<evidence type="ECO:0000313" key="1">
    <source>
        <dbReference type="EMBL" id="KAB1188173.1"/>
    </source>
</evidence>
<dbReference type="AlphaFoldDB" id="A0A643JXJ0"/>
<proteinExistence type="predicted"/>
<sequence>MDNADTDCAYCGCDVWRHDPVFVEEVDSGERVPAGAFCNYACLTSYVEEEGLAIGATCELPSE</sequence>
<reference evidence="1" key="1">
    <citation type="submission" date="2019-09" db="EMBL/GenBank/DDBJ databases">
        <title>Genomic analysis of Haloferax sp. CBA1149.</title>
        <authorList>
            <person name="Roh S.W."/>
        </authorList>
    </citation>
    <scope>NUCLEOTIDE SEQUENCE</scope>
    <source>
        <strain evidence="1">CBA1149</strain>
    </source>
</reference>
<accession>A0A643JXJ0</accession>
<protein>
    <recommendedName>
        <fullName evidence="2">MYM-type domain-containing protein</fullName>
    </recommendedName>
</protein>
<gene>
    <name evidence="1" type="ORF">Hfx1149_09070</name>
</gene>
<evidence type="ECO:0008006" key="2">
    <source>
        <dbReference type="Google" id="ProtNLM"/>
    </source>
</evidence>
<name>A0A643JXJ0_9EURY</name>
<organism evidence="1">
    <name type="scientific">Haloferax sp. CBA1149</name>
    <dbReference type="NCBI Taxonomy" id="2650753"/>
    <lineage>
        <taxon>Archaea</taxon>
        <taxon>Methanobacteriati</taxon>
        <taxon>Methanobacteriota</taxon>
        <taxon>Stenosarchaea group</taxon>
        <taxon>Halobacteria</taxon>
        <taxon>Halobacteriales</taxon>
        <taxon>Haloferacaceae</taxon>
        <taxon>Haloferax</taxon>
    </lineage>
</organism>